<feature type="compositionally biased region" description="Basic and acidic residues" evidence="4">
    <location>
        <begin position="52"/>
        <end position="97"/>
    </location>
</feature>
<sequence>MSAPSKEVPKFSSFRAKKPAPQEQPSLPLSTSLKRRLTPERENGPVKSHRSTRPEHSSRRHRSPSEHRLKISDSLRRDRGQHHHETETTTTVRHDETSHLFVVDRNGDHQNAAYERLHKYSIPSYHRVGYGNILGLNSRFKIDRAESTPDKLDITDKSAILKQVPQRLLLKRQRNQELSDLHVRDQDELDLAQDFVVFPPSATDHDQQQHVGDSYDSFRYLNPSTDFGPRNSQQREAPNVAPTAEQQVRQHNVQLVRATKSDPSDLQAWINLANHQEQLVSPGADAQSLTNTERQTLADMRIAVYEKALKHFPTSEASKRERLVSELLDETSLAWDVQKYTQKLQEAVQQYPENFSIWNRYLNACQANPIDFRFEDVKAFYVRSLRTLGSKTQSGHEPETRNLLLYIMLRYTVFLLDTGYDELSISTWQALGEYHLFRPAHLTTREDSQILADFEQFWENEAPRFGEDGAQGWCDTPEDDSVASGLLESLPEDELDSKLPFRSFSGLEMTTSKLLRLPGRTMNDTGADDPFHVVFFSDIRDVLEATAAGLDHLDLLDAILCYLGLPSGTWAMTTGRDTRPQPKWRSDILLQCGLLQLGSSASEDGGQRIDNYQISTDLLFSRVFQRVSVPVSQESAHNQQPTQEILLFSRRVLSSMVKYFPSNDDLAEYYLAFELSCFPKEALKVAKSILKQRPSSPRLYNACATIAAKLGMVDRATQIWAGAINMKDSFPHEAQKELVLLWRGWIWCDLEIDQPHTALSHLASFGSSMTLDISGSVPMSSATILRIRNAFKDGFEHALSQSQLKLAALNAEMLALVAYITEPDALQASVQSVHEQCNAAQQRFSDDHALIEMLHQVKAGVISYHISKRRPYRPAFVRFELETSIARFPDNTIFLEMYRDNEVRFRLDDRVRSILKTQVLTHSQSPLVTWSFSIDQELVRFKSQSSGSTAESVRSTFNRALMTVGSPVRYSQMLWVMWFQFEKLLAQEEATSRSAVGKRSVVERNPFQKLKHVFLSGLHHLPWSKNWVLMGLETFDRDDEFCWSTQDLKRLYRVLTERELRIRVDGLENLLNSGTGR</sequence>
<evidence type="ECO:0000256" key="1">
    <source>
        <dbReference type="ARBA" id="ARBA00004123"/>
    </source>
</evidence>
<dbReference type="Gene3D" id="1.25.40.10">
    <property type="entry name" value="Tetratricopeptide repeat domain"/>
    <property type="match status" value="2"/>
</dbReference>
<dbReference type="InterPro" id="IPR013633">
    <property type="entry name" value="NRDE-2"/>
</dbReference>
<evidence type="ECO:0000313" key="6">
    <source>
        <dbReference type="Proteomes" id="UP000027730"/>
    </source>
</evidence>
<dbReference type="InterPro" id="IPR011990">
    <property type="entry name" value="TPR-like_helical_dom_sf"/>
</dbReference>
<comment type="similarity">
    <text evidence="2">Belongs to the NRDE2 family.</text>
</comment>
<proteinExistence type="inferred from homology"/>
<keyword evidence="3" id="KW-0539">Nucleus</keyword>
<dbReference type="GO" id="GO:0071013">
    <property type="term" value="C:catalytic step 2 spliceosome"/>
    <property type="evidence" value="ECO:0007669"/>
    <property type="project" value="TreeGrafter"/>
</dbReference>
<dbReference type="GO" id="GO:0031048">
    <property type="term" value="P:regulatory ncRNA-mediated heterochromatin formation"/>
    <property type="evidence" value="ECO:0007669"/>
    <property type="project" value="TreeGrafter"/>
</dbReference>
<keyword evidence="6" id="KW-1185">Reference proteome</keyword>
<dbReference type="GO" id="GO:1902369">
    <property type="term" value="P:negative regulation of RNA catabolic process"/>
    <property type="evidence" value="ECO:0007669"/>
    <property type="project" value="TreeGrafter"/>
</dbReference>
<dbReference type="OrthoDB" id="5300331at2759"/>
<dbReference type="STRING" id="1043004.A0A074X1D9"/>
<evidence type="ECO:0000313" key="5">
    <source>
        <dbReference type="EMBL" id="KEQ77574.1"/>
    </source>
</evidence>
<evidence type="ECO:0000256" key="4">
    <source>
        <dbReference type="SAM" id="MobiDB-lite"/>
    </source>
</evidence>
<feature type="region of interest" description="Disordered" evidence="4">
    <location>
        <begin position="1"/>
        <end position="97"/>
    </location>
</feature>
<evidence type="ECO:0000256" key="2">
    <source>
        <dbReference type="ARBA" id="ARBA00009265"/>
    </source>
</evidence>
<dbReference type="RefSeq" id="XP_013431778.1">
    <property type="nucleotide sequence ID" value="XM_013576324.1"/>
</dbReference>
<comment type="subcellular location">
    <subcellularLocation>
        <location evidence="1">Nucleus</location>
    </subcellularLocation>
</comment>
<dbReference type="PANTHER" id="PTHR13471">
    <property type="entry name" value="TETRATRICOPEPTIDE-LIKE HELICAL"/>
    <property type="match status" value="1"/>
</dbReference>
<feature type="compositionally biased region" description="Polar residues" evidence="4">
    <location>
        <begin position="23"/>
        <end position="32"/>
    </location>
</feature>
<gene>
    <name evidence="5" type="ORF">M436DRAFT_36080</name>
</gene>
<dbReference type="Proteomes" id="UP000027730">
    <property type="component" value="Unassembled WGS sequence"/>
</dbReference>
<evidence type="ECO:0000256" key="3">
    <source>
        <dbReference type="ARBA" id="ARBA00023242"/>
    </source>
</evidence>
<dbReference type="Pfam" id="PF08424">
    <property type="entry name" value="NRDE-2"/>
    <property type="match status" value="1"/>
</dbReference>
<name>A0A074X1D9_9PEZI</name>
<protein>
    <submittedName>
        <fullName evidence="5">DUF1740-domain-containing protein</fullName>
    </submittedName>
</protein>
<dbReference type="EMBL" id="KL584702">
    <property type="protein sequence ID" value="KEQ77574.1"/>
    <property type="molecule type" value="Genomic_DNA"/>
</dbReference>
<dbReference type="HOGENOM" id="CLU_007550_0_0_1"/>
<dbReference type="PANTHER" id="PTHR13471:SF0">
    <property type="entry name" value="NUCLEAR EXOSOME REGULATOR NRDE2"/>
    <property type="match status" value="1"/>
</dbReference>
<dbReference type="AlphaFoldDB" id="A0A074X1D9"/>
<organism evidence="5 6">
    <name type="scientific">Aureobasidium namibiae CBS 147.97</name>
    <dbReference type="NCBI Taxonomy" id="1043004"/>
    <lineage>
        <taxon>Eukaryota</taxon>
        <taxon>Fungi</taxon>
        <taxon>Dikarya</taxon>
        <taxon>Ascomycota</taxon>
        <taxon>Pezizomycotina</taxon>
        <taxon>Dothideomycetes</taxon>
        <taxon>Dothideomycetidae</taxon>
        <taxon>Dothideales</taxon>
        <taxon>Saccotheciaceae</taxon>
        <taxon>Aureobasidium</taxon>
    </lineage>
</organism>
<feature type="compositionally biased region" description="Polar residues" evidence="4">
    <location>
        <begin position="224"/>
        <end position="236"/>
    </location>
</feature>
<dbReference type="GeneID" id="25408555"/>
<reference evidence="5 6" key="1">
    <citation type="journal article" date="2014" name="BMC Genomics">
        <title>Genome sequencing of four Aureobasidium pullulans varieties: biotechnological potential, stress tolerance, and description of new species.</title>
        <authorList>
            <person name="Gostin Ar C."/>
            <person name="Ohm R.A."/>
            <person name="Kogej T."/>
            <person name="Sonjak S."/>
            <person name="Turk M."/>
            <person name="Zajc J."/>
            <person name="Zalar P."/>
            <person name="Grube M."/>
            <person name="Sun H."/>
            <person name="Han J."/>
            <person name="Sharma A."/>
            <person name="Chiniquy J."/>
            <person name="Ngan C.Y."/>
            <person name="Lipzen A."/>
            <person name="Barry K."/>
            <person name="Grigoriev I.V."/>
            <person name="Gunde-Cimerman N."/>
        </authorList>
    </citation>
    <scope>NUCLEOTIDE SEQUENCE [LARGE SCALE GENOMIC DNA]</scope>
    <source>
        <strain evidence="5 6">CBS 147.97</strain>
    </source>
</reference>
<feature type="region of interest" description="Disordered" evidence="4">
    <location>
        <begin position="224"/>
        <end position="245"/>
    </location>
</feature>
<accession>A0A074X1D9</accession>